<sequence length="167" mass="18444">LYHETQESKLCAVHCLNAVLQGPYFSELELAAIARDLDQSERDVMLESGGGDAHSPDYLRFVSEASSNVALDGNFSIQVLQRALAALDLKCLPLNSPELATATTEIAAYICNLHDHWFALRRIGAQWYNFNSLLPAPQHLSSFYASAFLDSLKNEGWSIFAVQGELP</sequence>
<evidence type="ECO:0000256" key="1">
    <source>
        <dbReference type="ARBA" id="ARBA00000707"/>
    </source>
</evidence>
<dbReference type="Gene3D" id="1.10.287.10">
    <property type="entry name" value="S15/NS1, RNA-binding"/>
    <property type="match status" value="1"/>
</dbReference>
<gene>
    <name evidence="14" type="ORF">SELMODRAFT_6002</name>
</gene>
<dbReference type="Proteomes" id="UP000001514">
    <property type="component" value="Unassembled WGS sequence"/>
</dbReference>
<feature type="non-terminal residue" evidence="14">
    <location>
        <position position="167"/>
    </location>
</feature>
<dbReference type="FunCoup" id="D8T401">
    <property type="interactions" value="2934"/>
</dbReference>
<evidence type="ECO:0000256" key="10">
    <source>
        <dbReference type="ARBA" id="ARBA00023242"/>
    </source>
</evidence>
<dbReference type="Gramene" id="EFJ08614">
    <property type="protein sequence ID" value="EFJ08614"/>
    <property type="gene ID" value="SELMODRAFT_6002"/>
</dbReference>
<evidence type="ECO:0000256" key="5">
    <source>
        <dbReference type="ARBA" id="ARBA00022786"/>
    </source>
</evidence>
<dbReference type="Gene3D" id="3.90.70.40">
    <property type="match status" value="1"/>
</dbReference>
<feature type="active site" description="Proton acceptor" evidence="11">
    <location>
        <position position="116"/>
    </location>
</feature>
<feature type="active site" evidence="12">
    <location>
        <position position="116"/>
    </location>
</feature>
<proteinExistence type="predicted"/>
<evidence type="ECO:0000256" key="4">
    <source>
        <dbReference type="ARBA" id="ARBA00022670"/>
    </source>
</evidence>
<name>D8T401_SELML</name>
<keyword evidence="7" id="KW-0788">Thiol protease</keyword>
<dbReference type="eggNOG" id="KOG2935">
    <property type="taxonomic scope" value="Eukaryota"/>
</dbReference>
<dbReference type="GO" id="GO:0016579">
    <property type="term" value="P:protein deubiquitination"/>
    <property type="evidence" value="ECO:0007669"/>
    <property type="project" value="InterPro"/>
</dbReference>
<evidence type="ECO:0000256" key="8">
    <source>
        <dbReference type="ARBA" id="ARBA00023015"/>
    </source>
</evidence>
<dbReference type="PANTHER" id="PTHR14159">
    <property type="entry name" value="ATAXIN-3-RELATED"/>
    <property type="match status" value="1"/>
</dbReference>
<keyword evidence="6 12" id="KW-0378">Hydrolase</keyword>
<dbReference type="InParanoid" id="D8T401"/>
<feature type="active site" evidence="12">
    <location>
        <position position="11"/>
    </location>
</feature>
<dbReference type="EMBL" id="GL377672">
    <property type="protein sequence ID" value="EFJ08614.1"/>
    <property type="molecule type" value="Genomic_DNA"/>
</dbReference>
<dbReference type="SMART" id="SM01246">
    <property type="entry name" value="Josephin"/>
    <property type="match status" value="1"/>
</dbReference>
<dbReference type="OMA" id="ICHSQDH"/>
<comment type="subcellular location">
    <subcellularLocation>
        <location evidence="2">Nucleus</location>
    </subcellularLocation>
</comment>
<feature type="domain" description="Josephin" evidence="13">
    <location>
        <begin position="1"/>
        <end position="167"/>
    </location>
</feature>
<dbReference type="KEGG" id="smo:SELMODRAFT_6002"/>
<dbReference type="GO" id="GO:1904262">
    <property type="term" value="P:negative regulation of TORC1 signaling"/>
    <property type="evidence" value="ECO:0000318"/>
    <property type="project" value="GO_Central"/>
</dbReference>
<evidence type="ECO:0000256" key="11">
    <source>
        <dbReference type="PIRSR" id="PIRSR633865-1"/>
    </source>
</evidence>
<keyword evidence="10" id="KW-0539">Nucleus</keyword>
<dbReference type="InterPro" id="IPR006155">
    <property type="entry name" value="Josephin"/>
</dbReference>
<keyword evidence="9" id="KW-0804">Transcription</keyword>
<keyword evidence="8" id="KW-0805">Transcription regulation</keyword>
<feature type="active site" evidence="11 12">
    <location>
        <position position="131"/>
    </location>
</feature>
<dbReference type="GO" id="GO:0043161">
    <property type="term" value="P:proteasome-mediated ubiquitin-dependent protein catabolic process"/>
    <property type="evidence" value="ECO:0000318"/>
    <property type="project" value="GO_Central"/>
</dbReference>
<dbReference type="GO" id="GO:0006515">
    <property type="term" value="P:protein quality control for misfolded or incompletely synthesized proteins"/>
    <property type="evidence" value="ECO:0000318"/>
    <property type="project" value="GO_Central"/>
</dbReference>
<evidence type="ECO:0000256" key="12">
    <source>
        <dbReference type="PROSITE-ProRule" id="PRU00331"/>
    </source>
</evidence>
<protein>
    <recommendedName>
        <fullName evidence="3">ubiquitinyl hydrolase 1</fullName>
        <ecNumber evidence="3">3.4.19.12</ecNumber>
    </recommendedName>
</protein>
<dbReference type="PANTHER" id="PTHR14159:SF0">
    <property type="entry name" value="ATAXIN-3-RELATED"/>
    <property type="match status" value="1"/>
</dbReference>
<dbReference type="STRING" id="88036.D8T401"/>
<keyword evidence="4" id="KW-0645">Protease</keyword>
<dbReference type="MEROPS" id="C86.A01"/>
<comment type="catalytic activity">
    <reaction evidence="1">
        <text>Thiol-dependent hydrolysis of ester, thioester, amide, peptide and isopeptide bonds formed by the C-terminal Gly of ubiquitin (a 76-residue protein attached to proteins as an intracellular targeting signal).</text>
        <dbReference type="EC" id="3.4.19.12"/>
    </reaction>
</comment>
<evidence type="ECO:0000256" key="3">
    <source>
        <dbReference type="ARBA" id="ARBA00012759"/>
    </source>
</evidence>
<dbReference type="EC" id="3.4.19.12" evidence="3"/>
<feature type="active site" description="Nucleophile" evidence="11">
    <location>
        <position position="11"/>
    </location>
</feature>
<evidence type="ECO:0000256" key="6">
    <source>
        <dbReference type="ARBA" id="ARBA00022801"/>
    </source>
</evidence>
<keyword evidence="5" id="KW-0833">Ubl conjugation pathway</keyword>
<dbReference type="Pfam" id="PF02099">
    <property type="entry name" value="Josephin"/>
    <property type="match status" value="1"/>
</dbReference>
<dbReference type="AlphaFoldDB" id="D8T401"/>
<evidence type="ECO:0000256" key="7">
    <source>
        <dbReference type="ARBA" id="ARBA00022807"/>
    </source>
</evidence>
<dbReference type="InterPro" id="IPR033865">
    <property type="entry name" value="Ataxin-3"/>
</dbReference>
<dbReference type="PRINTS" id="PR01233">
    <property type="entry name" value="JOSEPHIN"/>
</dbReference>
<evidence type="ECO:0000256" key="9">
    <source>
        <dbReference type="ARBA" id="ARBA00023163"/>
    </source>
</evidence>
<dbReference type="PROSITE" id="PS50957">
    <property type="entry name" value="JOSEPHIN"/>
    <property type="match status" value="1"/>
</dbReference>
<dbReference type="GO" id="GO:0004843">
    <property type="term" value="F:cysteine-type deubiquitinase activity"/>
    <property type="evidence" value="ECO:0000318"/>
    <property type="project" value="GO_Central"/>
</dbReference>
<dbReference type="GO" id="GO:1904294">
    <property type="term" value="P:positive regulation of ERAD pathway"/>
    <property type="evidence" value="ECO:0000318"/>
    <property type="project" value="GO_Central"/>
</dbReference>
<evidence type="ECO:0000259" key="13">
    <source>
        <dbReference type="PROSITE" id="PS50957"/>
    </source>
</evidence>
<organism evidence="15">
    <name type="scientific">Selaginella moellendorffii</name>
    <name type="common">Spikemoss</name>
    <dbReference type="NCBI Taxonomy" id="88036"/>
    <lineage>
        <taxon>Eukaryota</taxon>
        <taxon>Viridiplantae</taxon>
        <taxon>Streptophyta</taxon>
        <taxon>Embryophyta</taxon>
        <taxon>Tracheophyta</taxon>
        <taxon>Lycopodiopsida</taxon>
        <taxon>Selaginellales</taxon>
        <taxon>Selaginellaceae</taxon>
        <taxon>Selaginella</taxon>
    </lineage>
</organism>
<keyword evidence="15" id="KW-1185">Reference proteome</keyword>
<evidence type="ECO:0000313" key="14">
    <source>
        <dbReference type="EMBL" id="EFJ08614.1"/>
    </source>
</evidence>
<reference evidence="14 15" key="1">
    <citation type="journal article" date="2011" name="Science">
        <title>The Selaginella genome identifies genetic changes associated with the evolution of vascular plants.</title>
        <authorList>
            <person name="Banks J.A."/>
            <person name="Nishiyama T."/>
            <person name="Hasebe M."/>
            <person name="Bowman J.L."/>
            <person name="Gribskov M."/>
            <person name="dePamphilis C."/>
            <person name="Albert V.A."/>
            <person name="Aono N."/>
            <person name="Aoyama T."/>
            <person name="Ambrose B.A."/>
            <person name="Ashton N.W."/>
            <person name="Axtell M.J."/>
            <person name="Barker E."/>
            <person name="Barker M.S."/>
            <person name="Bennetzen J.L."/>
            <person name="Bonawitz N.D."/>
            <person name="Chapple C."/>
            <person name="Cheng C."/>
            <person name="Correa L.G."/>
            <person name="Dacre M."/>
            <person name="DeBarry J."/>
            <person name="Dreyer I."/>
            <person name="Elias M."/>
            <person name="Engstrom E.M."/>
            <person name="Estelle M."/>
            <person name="Feng L."/>
            <person name="Finet C."/>
            <person name="Floyd S.K."/>
            <person name="Frommer W.B."/>
            <person name="Fujita T."/>
            <person name="Gramzow L."/>
            <person name="Gutensohn M."/>
            <person name="Harholt J."/>
            <person name="Hattori M."/>
            <person name="Heyl A."/>
            <person name="Hirai T."/>
            <person name="Hiwatashi Y."/>
            <person name="Ishikawa M."/>
            <person name="Iwata M."/>
            <person name="Karol K.G."/>
            <person name="Koehler B."/>
            <person name="Kolukisaoglu U."/>
            <person name="Kubo M."/>
            <person name="Kurata T."/>
            <person name="Lalonde S."/>
            <person name="Li K."/>
            <person name="Li Y."/>
            <person name="Litt A."/>
            <person name="Lyons E."/>
            <person name="Manning G."/>
            <person name="Maruyama T."/>
            <person name="Michael T.P."/>
            <person name="Mikami K."/>
            <person name="Miyazaki S."/>
            <person name="Morinaga S."/>
            <person name="Murata T."/>
            <person name="Mueller-Roeber B."/>
            <person name="Nelson D.R."/>
            <person name="Obara M."/>
            <person name="Oguri Y."/>
            <person name="Olmstead R.G."/>
            <person name="Onodera N."/>
            <person name="Petersen B.L."/>
            <person name="Pils B."/>
            <person name="Prigge M."/>
            <person name="Rensing S.A."/>
            <person name="Riano-Pachon D.M."/>
            <person name="Roberts A.W."/>
            <person name="Sato Y."/>
            <person name="Scheller H.V."/>
            <person name="Schulz B."/>
            <person name="Schulz C."/>
            <person name="Shakirov E.V."/>
            <person name="Shibagaki N."/>
            <person name="Shinohara N."/>
            <person name="Shippen D.E."/>
            <person name="Soerensen I."/>
            <person name="Sotooka R."/>
            <person name="Sugimoto N."/>
            <person name="Sugita M."/>
            <person name="Sumikawa N."/>
            <person name="Tanurdzic M."/>
            <person name="Theissen G."/>
            <person name="Ulvskov P."/>
            <person name="Wakazuki S."/>
            <person name="Weng J.K."/>
            <person name="Willats W.W."/>
            <person name="Wipf D."/>
            <person name="Wolf P.G."/>
            <person name="Yang L."/>
            <person name="Zimmer A.D."/>
            <person name="Zhu Q."/>
            <person name="Mitros T."/>
            <person name="Hellsten U."/>
            <person name="Loque D."/>
            <person name="Otillar R."/>
            <person name="Salamov A."/>
            <person name="Schmutz J."/>
            <person name="Shapiro H."/>
            <person name="Lindquist E."/>
            <person name="Lucas S."/>
            <person name="Rokhsar D."/>
            <person name="Grigoriev I.V."/>
        </authorList>
    </citation>
    <scope>NUCLEOTIDE SEQUENCE [LARGE SCALE GENOMIC DNA]</scope>
</reference>
<dbReference type="GO" id="GO:0005634">
    <property type="term" value="C:nucleus"/>
    <property type="evidence" value="ECO:0000318"/>
    <property type="project" value="GO_Central"/>
</dbReference>
<evidence type="ECO:0000313" key="15">
    <source>
        <dbReference type="Proteomes" id="UP000001514"/>
    </source>
</evidence>
<dbReference type="HOGENOM" id="CLU_031228_3_0_1"/>
<evidence type="ECO:0000256" key="2">
    <source>
        <dbReference type="ARBA" id="ARBA00004123"/>
    </source>
</evidence>
<accession>D8T401</accession>
<feature type="non-terminal residue" evidence="14">
    <location>
        <position position="1"/>
    </location>
</feature>
<dbReference type="OrthoDB" id="10063692at2759"/>